<dbReference type="OrthoDB" id="6925194at2759"/>
<dbReference type="Proteomes" id="UP000691718">
    <property type="component" value="Unassembled WGS sequence"/>
</dbReference>
<accession>A0A8S3X014</accession>
<protein>
    <submittedName>
        <fullName evidence="2">(apollo) hypothetical protein</fullName>
    </submittedName>
</protein>
<feature type="chain" id="PRO_5035714958" evidence="1">
    <location>
        <begin position="18"/>
        <end position="121"/>
    </location>
</feature>
<feature type="signal peptide" evidence="1">
    <location>
        <begin position="1"/>
        <end position="17"/>
    </location>
</feature>
<name>A0A8S3X014_PARAO</name>
<evidence type="ECO:0000313" key="3">
    <source>
        <dbReference type="Proteomes" id="UP000691718"/>
    </source>
</evidence>
<sequence length="121" mass="14042">MCKGFLLILTCTASISSIVTHPFHSARIEVAVDDMSERDNNLYLVILNGQEDSNRNIKTSEHDNNYYEVPMKLLYNRRNLRPHVEIGPGVFKSDIVQYPADDLKNRLQYLMKLKEKLESRT</sequence>
<keyword evidence="1" id="KW-0732">Signal</keyword>
<evidence type="ECO:0000313" key="2">
    <source>
        <dbReference type="EMBL" id="CAG4987457.1"/>
    </source>
</evidence>
<gene>
    <name evidence="2" type="ORF">PAPOLLO_LOCUS11457</name>
</gene>
<dbReference type="AlphaFoldDB" id="A0A8S3X014"/>
<keyword evidence="3" id="KW-1185">Reference proteome</keyword>
<proteinExistence type="predicted"/>
<dbReference type="EMBL" id="CAJQZP010000835">
    <property type="protein sequence ID" value="CAG4987457.1"/>
    <property type="molecule type" value="Genomic_DNA"/>
</dbReference>
<evidence type="ECO:0000256" key="1">
    <source>
        <dbReference type="SAM" id="SignalP"/>
    </source>
</evidence>
<organism evidence="2 3">
    <name type="scientific">Parnassius apollo</name>
    <name type="common">Apollo butterfly</name>
    <name type="synonym">Papilio apollo</name>
    <dbReference type="NCBI Taxonomy" id="110799"/>
    <lineage>
        <taxon>Eukaryota</taxon>
        <taxon>Metazoa</taxon>
        <taxon>Ecdysozoa</taxon>
        <taxon>Arthropoda</taxon>
        <taxon>Hexapoda</taxon>
        <taxon>Insecta</taxon>
        <taxon>Pterygota</taxon>
        <taxon>Neoptera</taxon>
        <taxon>Endopterygota</taxon>
        <taxon>Lepidoptera</taxon>
        <taxon>Glossata</taxon>
        <taxon>Ditrysia</taxon>
        <taxon>Papilionoidea</taxon>
        <taxon>Papilionidae</taxon>
        <taxon>Parnassiinae</taxon>
        <taxon>Parnassini</taxon>
        <taxon>Parnassius</taxon>
        <taxon>Parnassius</taxon>
    </lineage>
</organism>
<comment type="caution">
    <text evidence="2">The sequence shown here is derived from an EMBL/GenBank/DDBJ whole genome shotgun (WGS) entry which is preliminary data.</text>
</comment>
<reference evidence="2" key="1">
    <citation type="submission" date="2021-04" db="EMBL/GenBank/DDBJ databases">
        <authorList>
            <person name="Tunstrom K."/>
        </authorList>
    </citation>
    <scope>NUCLEOTIDE SEQUENCE</scope>
</reference>